<comment type="subcellular location">
    <subcellularLocation>
        <location evidence="1">Cell membrane</location>
        <topology evidence="1">Multi-pass membrane protein</topology>
    </subcellularLocation>
</comment>
<dbReference type="Proteomes" id="UP000278422">
    <property type="component" value="Unassembled WGS sequence"/>
</dbReference>
<dbReference type="OrthoDB" id="5245115at2"/>
<keyword evidence="3" id="KW-1003">Cell membrane</keyword>
<dbReference type="Proteomes" id="UP000276526">
    <property type="component" value="Unassembled WGS sequence"/>
</dbReference>
<evidence type="ECO:0000256" key="4">
    <source>
        <dbReference type="ARBA" id="ARBA00022692"/>
    </source>
</evidence>
<sequence length="101" mass="10640">MDSLILASPFSFSSVGWIAWIILGGLAGWIGSKIMGTDAQMGLFANIIVGIIGGALGGIILSILPFFHPDDYGWIWTFITALIGSCVLLWIVKAVTGAGKK</sequence>
<feature type="transmembrane region" description="Helical" evidence="7">
    <location>
        <begin position="73"/>
        <end position="92"/>
    </location>
</feature>
<comment type="caution">
    <text evidence="8">The sequence shown here is derived from an EMBL/GenBank/DDBJ whole genome shotgun (WGS) entry which is preliminary data.</text>
</comment>
<dbReference type="RefSeq" id="WP_050798278.1">
    <property type="nucleotide sequence ID" value="NZ_CP066067.1"/>
</dbReference>
<evidence type="ECO:0000256" key="7">
    <source>
        <dbReference type="SAM" id="Phobius"/>
    </source>
</evidence>
<dbReference type="PANTHER" id="PTHR33884">
    <property type="entry name" value="UPF0410 PROTEIN YMGE"/>
    <property type="match status" value="1"/>
</dbReference>
<evidence type="ECO:0000313" key="11">
    <source>
        <dbReference type="Proteomes" id="UP000278422"/>
    </source>
</evidence>
<dbReference type="GeneID" id="60809483"/>
<gene>
    <name evidence="9" type="ORF">CXF42_03720</name>
    <name evidence="8" type="ORF">CXF48_09420</name>
</gene>
<dbReference type="AlphaFoldDB" id="A0A3R8QFQ3"/>
<keyword evidence="11" id="KW-1185">Reference proteome</keyword>
<feature type="transmembrane region" description="Helical" evidence="7">
    <location>
        <begin position="12"/>
        <end position="31"/>
    </location>
</feature>
<evidence type="ECO:0000256" key="2">
    <source>
        <dbReference type="ARBA" id="ARBA00011006"/>
    </source>
</evidence>
<feature type="transmembrane region" description="Helical" evidence="7">
    <location>
        <begin position="43"/>
        <end position="67"/>
    </location>
</feature>
<dbReference type="Pfam" id="PF04226">
    <property type="entry name" value="Transgly_assoc"/>
    <property type="match status" value="1"/>
</dbReference>
<protein>
    <submittedName>
        <fullName evidence="8">GlsB/YeaQ/YmgE family stress response membrane protein</fullName>
    </submittedName>
</protein>
<proteinExistence type="inferred from homology"/>
<evidence type="ECO:0000313" key="9">
    <source>
        <dbReference type="EMBL" id="RRQ04707.1"/>
    </source>
</evidence>
<evidence type="ECO:0000256" key="6">
    <source>
        <dbReference type="ARBA" id="ARBA00023136"/>
    </source>
</evidence>
<reference evidence="10 11" key="1">
    <citation type="submission" date="2018-01" db="EMBL/GenBank/DDBJ databases">
        <title>Twenty Corynebacterium bovis Genomes.</title>
        <authorList>
            <person name="Gulvik C.A."/>
        </authorList>
    </citation>
    <scope>NUCLEOTIDE SEQUENCE [LARGE SCALE GENOMIC DNA]</scope>
    <source>
        <strain evidence="9 11">16-2004</strain>
        <strain evidence="8 10">F6900</strain>
    </source>
</reference>
<name>A0A3R8QFQ3_9CORY</name>
<dbReference type="PANTHER" id="PTHR33884:SF3">
    <property type="entry name" value="UPF0410 PROTEIN YMGE"/>
    <property type="match status" value="1"/>
</dbReference>
<keyword evidence="4 7" id="KW-0812">Transmembrane</keyword>
<evidence type="ECO:0000313" key="8">
    <source>
        <dbReference type="EMBL" id="RRO85808.1"/>
    </source>
</evidence>
<dbReference type="EMBL" id="PQNQ01000007">
    <property type="protein sequence ID" value="RRQ04707.1"/>
    <property type="molecule type" value="Genomic_DNA"/>
</dbReference>
<evidence type="ECO:0000313" key="10">
    <source>
        <dbReference type="Proteomes" id="UP000276526"/>
    </source>
</evidence>
<dbReference type="InterPro" id="IPR007341">
    <property type="entry name" value="Transgly_assoc"/>
</dbReference>
<keyword evidence="5 7" id="KW-1133">Transmembrane helix</keyword>
<accession>A0A3R8QFQ3</accession>
<evidence type="ECO:0000256" key="1">
    <source>
        <dbReference type="ARBA" id="ARBA00004651"/>
    </source>
</evidence>
<keyword evidence="6 7" id="KW-0472">Membrane</keyword>
<organism evidence="8 10">
    <name type="scientific">Corynebacterium bovis</name>
    <dbReference type="NCBI Taxonomy" id="36808"/>
    <lineage>
        <taxon>Bacteria</taxon>
        <taxon>Bacillati</taxon>
        <taxon>Actinomycetota</taxon>
        <taxon>Actinomycetes</taxon>
        <taxon>Mycobacteriales</taxon>
        <taxon>Corynebacteriaceae</taxon>
        <taxon>Corynebacterium</taxon>
    </lineage>
</organism>
<dbReference type="GO" id="GO:0005886">
    <property type="term" value="C:plasma membrane"/>
    <property type="evidence" value="ECO:0007669"/>
    <property type="project" value="UniProtKB-SubCell"/>
</dbReference>
<comment type="similarity">
    <text evidence="2">Belongs to the UPF0410 family.</text>
</comment>
<evidence type="ECO:0000256" key="5">
    <source>
        <dbReference type="ARBA" id="ARBA00022989"/>
    </source>
</evidence>
<dbReference type="EMBL" id="PQNK01000017">
    <property type="protein sequence ID" value="RRO85808.1"/>
    <property type="molecule type" value="Genomic_DNA"/>
</dbReference>
<evidence type="ECO:0000256" key="3">
    <source>
        <dbReference type="ARBA" id="ARBA00022475"/>
    </source>
</evidence>